<dbReference type="GO" id="GO:0004843">
    <property type="term" value="F:cysteine-type deubiquitinase activity"/>
    <property type="evidence" value="ECO:0007669"/>
    <property type="project" value="InterPro"/>
</dbReference>
<dbReference type="KEGG" id="tng:GSTEN00027887G001"/>
<feature type="non-terminal residue" evidence="8">
    <location>
        <position position="1"/>
    </location>
</feature>
<keyword evidence="3" id="KW-0833">Ubl conjugation pathway</keyword>
<evidence type="ECO:0000256" key="4">
    <source>
        <dbReference type="ARBA" id="ARBA00022801"/>
    </source>
</evidence>
<dbReference type="InterPro" id="IPR055176">
    <property type="entry name" value="UBP24/USP9X/USP9Y_UBL"/>
</dbReference>
<dbReference type="Pfam" id="PF22900">
    <property type="entry name" value="UCH_UBL1"/>
    <property type="match status" value="1"/>
</dbReference>
<dbReference type="Pfam" id="PF25010">
    <property type="entry name" value="ARM_UBP24_USP9X-Y"/>
    <property type="match status" value="1"/>
</dbReference>
<dbReference type="PROSITE" id="PS00972">
    <property type="entry name" value="USP_1"/>
    <property type="match status" value="1"/>
</dbReference>
<dbReference type="GO" id="GO:0016579">
    <property type="term" value="P:protein deubiquitination"/>
    <property type="evidence" value="ECO:0007669"/>
    <property type="project" value="InterPro"/>
</dbReference>
<dbReference type="CDD" id="cd02659">
    <property type="entry name" value="peptidase_C19C"/>
    <property type="match status" value="1"/>
</dbReference>
<dbReference type="Pfam" id="PF00443">
    <property type="entry name" value="UCH"/>
    <property type="match status" value="1"/>
</dbReference>
<dbReference type="InterPro" id="IPR001394">
    <property type="entry name" value="Peptidase_C19_UCH"/>
</dbReference>
<organism evidence="8">
    <name type="scientific">Tetraodon nigroviridis</name>
    <name type="common">Spotted green pufferfish</name>
    <name type="synonym">Chelonodon nigroviridis</name>
    <dbReference type="NCBI Taxonomy" id="99883"/>
    <lineage>
        <taxon>Eukaryota</taxon>
        <taxon>Metazoa</taxon>
        <taxon>Chordata</taxon>
        <taxon>Craniata</taxon>
        <taxon>Vertebrata</taxon>
        <taxon>Euteleostomi</taxon>
        <taxon>Actinopterygii</taxon>
        <taxon>Neopterygii</taxon>
        <taxon>Teleostei</taxon>
        <taxon>Neoteleostei</taxon>
        <taxon>Acanthomorphata</taxon>
        <taxon>Eupercaria</taxon>
        <taxon>Tetraodontiformes</taxon>
        <taxon>Tetradontoidea</taxon>
        <taxon>Tetraodontidae</taxon>
        <taxon>Tetraodon</taxon>
    </lineage>
</organism>
<dbReference type="InterPro" id="IPR028889">
    <property type="entry name" value="USP"/>
</dbReference>
<evidence type="ECO:0000256" key="2">
    <source>
        <dbReference type="ARBA" id="ARBA00022670"/>
    </source>
</evidence>
<name>Q4RWF2_TETNG</name>
<proteinExistence type="predicted"/>
<comment type="caution">
    <text evidence="8">The sequence shown here is derived from an EMBL/GenBank/DDBJ whole genome shotgun (WGS) entry which is preliminary data.</text>
</comment>
<feature type="domain" description="USP" evidence="7">
    <location>
        <begin position="1152"/>
        <end position="1550"/>
    </location>
</feature>
<dbReference type="PROSITE" id="PS00973">
    <property type="entry name" value="USP_2"/>
    <property type="match status" value="1"/>
</dbReference>
<feature type="region of interest" description="Disordered" evidence="5">
    <location>
        <begin position="1187"/>
        <end position="1212"/>
    </location>
</feature>
<dbReference type="PANTHER" id="PTHR24006:SF925">
    <property type="entry name" value="UBIQUITINYL HYDROLASE 1"/>
    <property type="match status" value="1"/>
</dbReference>
<keyword evidence="6" id="KW-0812">Transmembrane</keyword>
<feature type="region of interest" description="Disordered" evidence="5">
    <location>
        <begin position="736"/>
        <end position="774"/>
    </location>
</feature>
<dbReference type="InterPro" id="IPR018200">
    <property type="entry name" value="USP_CS"/>
</dbReference>
<evidence type="ECO:0000256" key="6">
    <source>
        <dbReference type="SAM" id="Phobius"/>
    </source>
</evidence>
<keyword evidence="2" id="KW-0645">Protease</keyword>
<dbReference type="Gene3D" id="3.90.70.10">
    <property type="entry name" value="Cysteine proteinases"/>
    <property type="match status" value="1"/>
</dbReference>
<dbReference type="GO" id="GO:0005634">
    <property type="term" value="C:nucleus"/>
    <property type="evidence" value="ECO:0007669"/>
    <property type="project" value="TreeGrafter"/>
</dbReference>
<dbReference type="Pfam" id="PF12030">
    <property type="entry name" value="DUF3517"/>
    <property type="match status" value="1"/>
</dbReference>
<feature type="compositionally biased region" description="Low complexity" evidence="5">
    <location>
        <begin position="739"/>
        <end position="759"/>
    </location>
</feature>
<evidence type="ECO:0000259" key="7">
    <source>
        <dbReference type="PROSITE" id="PS50235"/>
    </source>
</evidence>
<evidence type="ECO:0000256" key="1">
    <source>
        <dbReference type="ARBA" id="ARBA00022553"/>
    </source>
</evidence>
<dbReference type="InterPro" id="IPR038765">
    <property type="entry name" value="Papain-like_cys_pep_sf"/>
</dbReference>
<evidence type="ECO:0000256" key="5">
    <source>
        <dbReference type="SAM" id="MobiDB-lite"/>
    </source>
</evidence>
<gene>
    <name evidence="8" type="ORF">GSTENG00027887001</name>
</gene>
<feature type="compositionally biased region" description="Basic and acidic residues" evidence="5">
    <location>
        <begin position="1196"/>
        <end position="1212"/>
    </location>
</feature>
<evidence type="ECO:0000313" key="8">
    <source>
        <dbReference type="EMBL" id="CAG07280.1"/>
    </source>
</evidence>
<dbReference type="InterPro" id="IPR056850">
    <property type="entry name" value="ARM_UBP34_24_USP9X_Y"/>
</dbReference>
<feature type="region of interest" description="Disordered" evidence="5">
    <location>
        <begin position="73"/>
        <end position="123"/>
    </location>
</feature>
<dbReference type="GO" id="GO:0016477">
    <property type="term" value="P:cell migration"/>
    <property type="evidence" value="ECO:0007669"/>
    <property type="project" value="TreeGrafter"/>
</dbReference>
<dbReference type="OrthoDB" id="289038at2759"/>
<reference evidence="8" key="1">
    <citation type="journal article" date="2004" name="Nature">
        <title>Genome duplication in the teleost fish Tetraodon nigroviridis reveals the early vertebrate proto-karyotype.</title>
        <authorList>
            <person name="Jaillon O."/>
            <person name="Aury J.-M."/>
            <person name="Brunet F."/>
            <person name="Petit J.-L."/>
            <person name="Stange-Thomann N."/>
            <person name="Mauceli E."/>
            <person name="Bouneau L."/>
            <person name="Fischer C."/>
            <person name="Ozouf-Costaz C."/>
            <person name="Bernot A."/>
            <person name="Nicaud S."/>
            <person name="Jaffe D."/>
            <person name="Fisher S."/>
            <person name="Lutfalla G."/>
            <person name="Dossat C."/>
            <person name="Segurens B."/>
            <person name="Dasilva C."/>
            <person name="Salanoubat M."/>
            <person name="Levy M."/>
            <person name="Boudet N."/>
            <person name="Castellano S."/>
            <person name="Anthouard V."/>
            <person name="Jubin C."/>
            <person name="Castelli V."/>
            <person name="Katinka M."/>
            <person name="Vacherie B."/>
            <person name="Biemont C."/>
            <person name="Skalli Z."/>
            <person name="Cattolico L."/>
            <person name="Poulain J."/>
            <person name="De Berardinis V."/>
            <person name="Cruaud C."/>
            <person name="Duprat S."/>
            <person name="Brottier P."/>
            <person name="Coutanceau J.-P."/>
            <person name="Gouzy J."/>
            <person name="Parra G."/>
            <person name="Lardier G."/>
            <person name="Chapple C."/>
            <person name="McKernan K.J."/>
            <person name="McEwan P."/>
            <person name="Bosak S."/>
            <person name="Kellis M."/>
            <person name="Volff J.-N."/>
            <person name="Guigo R."/>
            <person name="Zody M.C."/>
            <person name="Mesirov J."/>
            <person name="Lindblad-Toh K."/>
            <person name="Birren B."/>
            <person name="Nusbaum C."/>
            <person name="Kahn D."/>
            <person name="Robinson-Rechavi M."/>
            <person name="Laudet V."/>
            <person name="Schachter V."/>
            <person name="Quetier F."/>
            <person name="Saurin W."/>
            <person name="Scarpelli C."/>
            <person name="Wincker P."/>
            <person name="Lander E.S."/>
            <person name="Weissenbach J."/>
            <person name="Roest Crollius H."/>
        </authorList>
    </citation>
    <scope>NUCLEOTIDE SEQUENCE [LARGE SCALE GENOMIC DNA]</scope>
</reference>
<keyword evidence="4" id="KW-0378">Hydrolase</keyword>
<dbReference type="SUPFAM" id="SSF54001">
    <property type="entry name" value="Cysteine proteinases"/>
    <property type="match status" value="1"/>
</dbReference>
<feature type="compositionally biased region" description="Low complexity" evidence="5">
    <location>
        <begin position="96"/>
        <end position="111"/>
    </location>
</feature>
<feature type="transmembrane region" description="Helical" evidence="6">
    <location>
        <begin position="215"/>
        <end position="234"/>
    </location>
</feature>
<keyword evidence="1" id="KW-0597">Phosphoprotein</keyword>
<dbReference type="GO" id="GO:0006508">
    <property type="term" value="P:proteolysis"/>
    <property type="evidence" value="ECO:0007669"/>
    <property type="project" value="UniProtKB-KW"/>
</dbReference>
<keyword evidence="6" id="KW-0472">Membrane</keyword>
<dbReference type="EMBL" id="CAAE01014990">
    <property type="protein sequence ID" value="CAG07280.1"/>
    <property type="molecule type" value="Genomic_DNA"/>
</dbReference>
<evidence type="ECO:0000256" key="3">
    <source>
        <dbReference type="ARBA" id="ARBA00022786"/>
    </source>
</evidence>
<sequence>MTATTRGSPVGGNESQGQAPDAQSQPPLPQNQDLRIRCCTMVVALSCHAIPQLQGLQTTRFLVWRKRRLVPTHPQMAKGVNMGGTRERKRGRKGVKTSSPNSSNENSPVSPTDEPGQGDGQHRLEKEEPAFPHADLAKLDDMINRPRWVVPVLPKGELEVLLEAAIDLSKKGRNTLTKYQSCICDTSNSMFHFQSCTSKRCTAAFFCNRQPYKHFLTTILGFFFIIINFAVAIFCKFHKLIIIYVALSGLDVKCEACQRFFRDGLTISFTKILTDEAVSGWKFEIHRCIINNTHRLVELCVAKLSQDWFPLLELLAMATNPHCKFHIYNGTRPSESVPAGAQLADDELFARPPDPRSPKGWLVDLINKFGTLNGFQILHDRFMSGQALNVQIIAALIKPFGQCYEFLTLHTVKKYFLPVIEMVPQFLENLTDEELKKEAKNEAKNDALSMIIKSLKNLASRVPGQEETVKNLEIFRLKMILRLLQMSSFNGKMNALNEVNKVISSVSYYTHRHNPEEEEWLTAERMAEWIQQNHILSIVLRDSLHQPQYVEKLEKILRFVIKEKALTMQDLDNIWAAQVEIHEDFIQSCFDRLKASYDTLCVLDGDKDSINCARQEAIRMVRVLTVLKEYINECDSDYHEERTILPMSRAFRGKHITLIIRFPNQGRQVEDLDIWSHTNDTIGSVRRNILNRIKANAAHTKIELFIGGEVVDPADDRKLIGQLNLKDKTLITAKLTQVSTNMPSSPDSSSDSSTGSPGNHGNHYSDGPNPEVESCLPGVINQATHDQALVLQNALQNIPNPASECMLRNVAIRLAQQISDEASKYIPDICVIRAVQKIVWASGCGTIQLVFSSNEEISKIYEKTNAAKEPDGEDEQVCCEALEVMTLCFALTPTTLDTLSKEKAWQTFIIDLLLHCHSKSVRQMAQEQFFLMATRCCMGHRPLLFFITLLFTVLGSTAKERAKHAGDYFTLLRHLLNYAYNSNINLPNAEVLLNNEIDWLKRIRDEVKRTGETGVEETILEGHLGVTKELLAFQTQEKKYYIGCEKGGANLIKELIDDFIFPASNVYLQYMKSGEFPTEQAIPVCSTPASINAGFELLVALAVGCVRNLKQIVDTLTDMYYLGRRSSPGSCETLTEWEYLPPVGPRPNKGFVGLKNAGATCYMNSVIQQLYMIPPIRNGILAIEGTGTDVDDDMSGDEKQENESNVDPRDEVFSYHHQFDDKPSSKSEDRKEYNIGVLRHLQVIFGHLAASRLQYYVPRGFWKQFRLWGEPVNLREQHDALEFFNSLVDSLDEALKALGHPAMLSKVLGGSFADQKICQGCPHRYECEESFTTLNVDIRNHQNLLDSMEQYVKGDLLEGANAYHCEKCNKKVDTVKRLLIKKLPPVLAIQLKRFDYDWERECAIKFNDYFEFPRELDMEPYTVAGVAKLEGDDVNPENQVIQQNEPSEPTPSGSSKYRLVGVLVHSGQASGGHYYSYIIQRNGGDGEKNRWYKFDDGDVTECKMDDEEEMKNQCFGGEYMGEVFDHMMKRMSYRRQKRWWNAYILFYERMDSLDKDNEIVKYISDLTISTTKPHQVKMPGVIECSVRKQNVQFMHNRMQYSLEYFQFIKKLLTCNSVYLNPPPGQDHLLPEAEEIAMISAQLAARFLFSTGFHTKKVVRGPASDWYDALCILLRHSKNVRFWFAHNVLFAYPNRFSEYLLECPSAEVRGAFAKLIVFIAHFSLPDGSCPSPTASPGPSAQGCDNLSLSDHLLRAVLNLLRREVSEHGRHLQQYFNLFVMYANLGLAEKTQLLKLNVPATFMLVALDEGPGPPIKYQYAELGKLYTVVSQLVRCCDVSSRMQSSING</sequence>
<feature type="region of interest" description="Disordered" evidence="5">
    <location>
        <begin position="1"/>
        <end position="30"/>
    </location>
</feature>
<reference evidence="8" key="2">
    <citation type="submission" date="2004-02" db="EMBL/GenBank/DDBJ databases">
        <authorList>
            <consortium name="Genoscope"/>
            <consortium name="Whitehead Institute Centre for Genome Research"/>
        </authorList>
    </citation>
    <scope>NUCLEOTIDE SEQUENCE</scope>
</reference>
<dbReference type="InterPro" id="IPR021905">
    <property type="entry name" value="DUF3517"/>
</dbReference>
<protein>
    <submittedName>
        <fullName evidence="8">(spotted green pufferfish) hypothetical protein</fullName>
    </submittedName>
</protein>
<keyword evidence="6" id="KW-1133">Transmembrane helix</keyword>
<accession>Q4RWF2</accession>
<dbReference type="PANTHER" id="PTHR24006">
    <property type="entry name" value="UBIQUITIN CARBOXYL-TERMINAL HYDROLASE"/>
    <property type="match status" value="1"/>
</dbReference>
<dbReference type="GO" id="GO:0005829">
    <property type="term" value="C:cytosol"/>
    <property type="evidence" value="ECO:0007669"/>
    <property type="project" value="TreeGrafter"/>
</dbReference>
<dbReference type="InterPro" id="IPR050164">
    <property type="entry name" value="Peptidase_C19"/>
</dbReference>
<dbReference type="PROSITE" id="PS50235">
    <property type="entry name" value="USP_3"/>
    <property type="match status" value="1"/>
</dbReference>